<reference evidence="2 3" key="1">
    <citation type="submission" date="2017-12" db="EMBL/GenBank/DDBJ databases">
        <title>Integrating genomic resources of turbot (Scophthalmus maximus) in depth evaluation of genetic and physical mapping variation across individuals.</title>
        <authorList>
            <person name="Martinez P."/>
        </authorList>
    </citation>
    <scope>NUCLEOTIDE SEQUENCE [LARGE SCALE GENOMIC DNA]</scope>
</reference>
<protein>
    <submittedName>
        <fullName evidence="2">Uncharacterized protein</fullName>
    </submittedName>
</protein>
<accession>A0A2U9BHK0</accession>
<keyword evidence="3" id="KW-1185">Reference proteome</keyword>
<evidence type="ECO:0000256" key="1">
    <source>
        <dbReference type="SAM" id="MobiDB-lite"/>
    </source>
</evidence>
<evidence type="ECO:0000313" key="3">
    <source>
        <dbReference type="Proteomes" id="UP000246464"/>
    </source>
</evidence>
<feature type="region of interest" description="Disordered" evidence="1">
    <location>
        <begin position="16"/>
        <end position="49"/>
    </location>
</feature>
<gene>
    <name evidence="2" type="ORF">SMAX5B_011242</name>
</gene>
<sequence length="77" mass="8733">MVRQLSTQLAVILAGRYPAQAPNTDRRPSRVPSPRPRPSQSRGWRDATPESCHRGDLLGLLRCVSAFSLFFVRTKLW</sequence>
<proteinExistence type="predicted"/>
<dbReference type="EMBL" id="CP026248">
    <property type="protein sequence ID" value="AWP03515.1"/>
    <property type="molecule type" value="Genomic_DNA"/>
</dbReference>
<dbReference type="Proteomes" id="UP000246464">
    <property type="component" value="Chromosome 6"/>
</dbReference>
<organism evidence="2 3">
    <name type="scientific">Scophthalmus maximus</name>
    <name type="common">Turbot</name>
    <name type="synonym">Psetta maxima</name>
    <dbReference type="NCBI Taxonomy" id="52904"/>
    <lineage>
        <taxon>Eukaryota</taxon>
        <taxon>Metazoa</taxon>
        <taxon>Chordata</taxon>
        <taxon>Craniata</taxon>
        <taxon>Vertebrata</taxon>
        <taxon>Euteleostomi</taxon>
        <taxon>Actinopterygii</taxon>
        <taxon>Neopterygii</taxon>
        <taxon>Teleostei</taxon>
        <taxon>Neoteleostei</taxon>
        <taxon>Acanthomorphata</taxon>
        <taxon>Carangaria</taxon>
        <taxon>Pleuronectiformes</taxon>
        <taxon>Pleuronectoidei</taxon>
        <taxon>Scophthalmidae</taxon>
        <taxon>Scophthalmus</taxon>
    </lineage>
</organism>
<name>A0A2U9BHK0_SCOMX</name>
<dbReference type="AlphaFoldDB" id="A0A2U9BHK0"/>
<evidence type="ECO:0000313" key="2">
    <source>
        <dbReference type="EMBL" id="AWP03515.1"/>
    </source>
</evidence>